<dbReference type="GeneID" id="106176755"/>
<protein>
    <recommendedName>
        <fullName evidence="9">Carbohydrate sulfotransferase</fullName>
        <ecNumber evidence="9">2.8.2.-</ecNumber>
    </recommendedName>
</protein>
<dbReference type="Proteomes" id="UP000085678">
    <property type="component" value="Unplaced"/>
</dbReference>
<evidence type="ECO:0000256" key="9">
    <source>
        <dbReference type="RuleBase" id="RU364020"/>
    </source>
</evidence>
<gene>
    <name evidence="12" type="primary">LOC106178282</name>
    <name evidence="11" type="synonym">LOC106176755</name>
</gene>
<evidence type="ECO:0000313" key="10">
    <source>
        <dbReference type="Proteomes" id="UP000085678"/>
    </source>
</evidence>
<evidence type="ECO:0000256" key="6">
    <source>
        <dbReference type="ARBA" id="ARBA00023034"/>
    </source>
</evidence>
<dbReference type="Gene3D" id="3.40.50.300">
    <property type="entry name" value="P-loop containing nucleotide triphosphate hydrolases"/>
    <property type="match status" value="1"/>
</dbReference>
<comment type="subcellular location">
    <subcellularLocation>
        <location evidence="1 9">Golgi apparatus membrane</location>
        <topology evidence="1 9">Single-pass type II membrane protein</topology>
    </subcellularLocation>
</comment>
<dbReference type="EC" id="2.8.2.-" evidence="9"/>
<proteinExistence type="inferred from homology"/>
<dbReference type="InterPro" id="IPR005331">
    <property type="entry name" value="Sulfotransferase"/>
</dbReference>
<evidence type="ECO:0000256" key="2">
    <source>
        <dbReference type="ARBA" id="ARBA00006339"/>
    </source>
</evidence>
<dbReference type="Pfam" id="PF03567">
    <property type="entry name" value="Sulfotransfer_2"/>
    <property type="match status" value="1"/>
</dbReference>
<dbReference type="KEGG" id="lak:106176755"/>
<keyword evidence="9" id="KW-0735">Signal-anchor</keyword>
<dbReference type="GO" id="GO:0008146">
    <property type="term" value="F:sulfotransferase activity"/>
    <property type="evidence" value="ECO:0007669"/>
    <property type="project" value="InterPro"/>
</dbReference>
<keyword evidence="8 9" id="KW-0325">Glycoprotein</keyword>
<evidence type="ECO:0000256" key="7">
    <source>
        <dbReference type="ARBA" id="ARBA00023136"/>
    </source>
</evidence>
<organism evidence="10 12">
    <name type="scientific">Lingula anatina</name>
    <name type="common">Brachiopod</name>
    <name type="synonym">Lingula unguis</name>
    <dbReference type="NCBI Taxonomy" id="7574"/>
    <lineage>
        <taxon>Eukaryota</taxon>
        <taxon>Metazoa</taxon>
        <taxon>Spiralia</taxon>
        <taxon>Lophotrochozoa</taxon>
        <taxon>Brachiopoda</taxon>
        <taxon>Linguliformea</taxon>
        <taxon>Lingulata</taxon>
        <taxon>Lingulida</taxon>
        <taxon>Linguloidea</taxon>
        <taxon>Lingulidae</taxon>
        <taxon>Lingula</taxon>
    </lineage>
</organism>
<dbReference type="AlphaFoldDB" id="A0A1S3K2J2"/>
<dbReference type="RefSeq" id="XP_013416858.1">
    <property type="nucleotide sequence ID" value="XM_013561404.1"/>
</dbReference>
<accession>A0A1S3K2J2</accession>
<comment type="similarity">
    <text evidence="2 9">Belongs to the sulfotransferase 2 family.</text>
</comment>
<dbReference type="KEGG" id="lak:106178282"/>
<keyword evidence="10" id="KW-1185">Reference proteome</keyword>
<reference evidence="11 12" key="1">
    <citation type="submission" date="2025-04" db="UniProtKB">
        <authorList>
            <consortium name="RefSeq"/>
        </authorList>
    </citation>
    <scope>IDENTIFICATION</scope>
    <source>
        <tissue evidence="11 12">Gonads</tissue>
    </source>
</reference>
<keyword evidence="7" id="KW-0472">Membrane</keyword>
<evidence type="ECO:0000256" key="1">
    <source>
        <dbReference type="ARBA" id="ARBA00004323"/>
    </source>
</evidence>
<sequence>MKARRKILQDACPKNTKLALATNASSILAGRPFLWVDDRHSLIYCEIPKVGCTNFKRLMYGLTANADITEYKDIGAYEVHYKYQKFLVPLSDFSEFGIKFRLANYLKVVLVRHPFERLVSAYRNKLEKLSAFSRQIGAYIKPFMRSPGMKSAPQEGDGISFAAFVKYINVYSQLSTKPFNPHWRTYNELCNPCDVKYDVIVRYETIQHDVSMLLKLLRVAEKFKYPDGDMSSVSSAGVWRSYFANVPSSDLNELKGIYKLDAKLFNYTFN</sequence>
<evidence type="ECO:0000256" key="8">
    <source>
        <dbReference type="ARBA" id="ARBA00023180"/>
    </source>
</evidence>
<keyword evidence="5" id="KW-1133">Transmembrane helix</keyword>
<dbReference type="SUPFAM" id="SSF52540">
    <property type="entry name" value="P-loop containing nucleoside triphosphate hydrolases"/>
    <property type="match status" value="1"/>
</dbReference>
<keyword evidence="6 9" id="KW-0333">Golgi apparatus</keyword>
<keyword evidence="9" id="KW-0119">Carbohydrate metabolism</keyword>
<dbReference type="OrthoDB" id="2019940at2759"/>
<evidence type="ECO:0000313" key="11">
    <source>
        <dbReference type="RefSeq" id="XP_013414722.1"/>
    </source>
</evidence>
<keyword evidence="4" id="KW-0812">Transmembrane</keyword>
<evidence type="ECO:0000256" key="5">
    <source>
        <dbReference type="ARBA" id="ARBA00022989"/>
    </source>
</evidence>
<dbReference type="InterPro" id="IPR018011">
    <property type="entry name" value="Carb_sulfotrans_8-10"/>
</dbReference>
<evidence type="ECO:0000256" key="3">
    <source>
        <dbReference type="ARBA" id="ARBA00022679"/>
    </source>
</evidence>
<dbReference type="GO" id="GO:0016051">
    <property type="term" value="P:carbohydrate biosynthetic process"/>
    <property type="evidence" value="ECO:0007669"/>
    <property type="project" value="InterPro"/>
</dbReference>
<dbReference type="PANTHER" id="PTHR12137:SF54">
    <property type="entry name" value="CARBOHYDRATE SULFOTRANSFERASE"/>
    <property type="match status" value="1"/>
</dbReference>
<dbReference type="GO" id="GO:0000139">
    <property type="term" value="C:Golgi membrane"/>
    <property type="evidence" value="ECO:0007669"/>
    <property type="project" value="UniProtKB-SubCell"/>
</dbReference>
<dbReference type="PANTHER" id="PTHR12137">
    <property type="entry name" value="CARBOHYDRATE SULFOTRANSFERASE"/>
    <property type="match status" value="1"/>
</dbReference>
<name>A0A1S3K2J2_LINAN</name>
<dbReference type="InterPro" id="IPR027417">
    <property type="entry name" value="P-loop_NTPase"/>
</dbReference>
<dbReference type="GeneID" id="106178282"/>
<keyword evidence="3 9" id="KW-0808">Transferase</keyword>
<evidence type="ECO:0000313" key="12">
    <source>
        <dbReference type="RefSeq" id="XP_013416858.1"/>
    </source>
</evidence>
<dbReference type="RefSeq" id="XP_013414722.1">
    <property type="nucleotide sequence ID" value="XM_013559268.2"/>
</dbReference>
<evidence type="ECO:0000256" key="4">
    <source>
        <dbReference type="ARBA" id="ARBA00022692"/>
    </source>
</evidence>